<name>A0A0E9W413_ANGAN</name>
<dbReference type="AlphaFoldDB" id="A0A0E9W413"/>
<proteinExistence type="predicted"/>
<reference evidence="2" key="1">
    <citation type="submission" date="2014-11" db="EMBL/GenBank/DDBJ databases">
        <authorList>
            <person name="Amaro Gonzalez C."/>
        </authorList>
    </citation>
    <scope>NUCLEOTIDE SEQUENCE</scope>
</reference>
<protein>
    <submittedName>
        <fullName evidence="2">Uncharacterized protein</fullName>
    </submittedName>
</protein>
<evidence type="ECO:0000256" key="1">
    <source>
        <dbReference type="SAM" id="MobiDB-lite"/>
    </source>
</evidence>
<feature type="compositionally biased region" description="Basic residues" evidence="1">
    <location>
        <begin position="1"/>
        <end position="12"/>
    </location>
</feature>
<organism evidence="2">
    <name type="scientific">Anguilla anguilla</name>
    <name type="common">European freshwater eel</name>
    <name type="synonym">Muraena anguilla</name>
    <dbReference type="NCBI Taxonomy" id="7936"/>
    <lineage>
        <taxon>Eukaryota</taxon>
        <taxon>Metazoa</taxon>
        <taxon>Chordata</taxon>
        <taxon>Craniata</taxon>
        <taxon>Vertebrata</taxon>
        <taxon>Euteleostomi</taxon>
        <taxon>Actinopterygii</taxon>
        <taxon>Neopterygii</taxon>
        <taxon>Teleostei</taxon>
        <taxon>Anguilliformes</taxon>
        <taxon>Anguillidae</taxon>
        <taxon>Anguilla</taxon>
    </lineage>
</organism>
<reference evidence="2" key="2">
    <citation type="journal article" date="2015" name="Fish Shellfish Immunol.">
        <title>Early steps in the European eel (Anguilla anguilla)-Vibrio vulnificus interaction in the gills: Role of the RtxA13 toxin.</title>
        <authorList>
            <person name="Callol A."/>
            <person name="Pajuelo D."/>
            <person name="Ebbesson L."/>
            <person name="Teles M."/>
            <person name="MacKenzie S."/>
            <person name="Amaro C."/>
        </authorList>
    </citation>
    <scope>NUCLEOTIDE SEQUENCE</scope>
</reference>
<feature type="region of interest" description="Disordered" evidence="1">
    <location>
        <begin position="1"/>
        <end position="46"/>
    </location>
</feature>
<evidence type="ECO:0000313" key="2">
    <source>
        <dbReference type="EMBL" id="JAH85119.1"/>
    </source>
</evidence>
<dbReference type="EMBL" id="GBXM01023458">
    <property type="protein sequence ID" value="JAH85119.1"/>
    <property type="molecule type" value="Transcribed_RNA"/>
</dbReference>
<sequence length="46" mass="5291">MGSVKKHTKKIQATHAYKPLPISNELKHAKSKLRQTTHLSSHKRNM</sequence>
<feature type="compositionally biased region" description="Basic residues" evidence="1">
    <location>
        <begin position="29"/>
        <end position="46"/>
    </location>
</feature>
<accession>A0A0E9W413</accession>